<protein>
    <recommendedName>
        <fullName evidence="7">Peptidase A1 domain-containing protein</fullName>
    </recommendedName>
</protein>
<dbReference type="GO" id="GO:0006508">
    <property type="term" value="P:proteolysis"/>
    <property type="evidence" value="ECO:0007669"/>
    <property type="project" value="UniProtKB-KW"/>
</dbReference>
<keyword evidence="4" id="KW-0378">Hydrolase</keyword>
<dbReference type="InterPro" id="IPR001969">
    <property type="entry name" value="Aspartic_peptidase_AS"/>
</dbReference>
<evidence type="ECO:0000259" key="7">
    <source>
        <dbReference type="PROSITE" id="PS51767"/>
    </source>
</evidence>
<dbReference type="CDD" id="cd05471">
    <property type="entry name" value="pepsin_like"/>
    <property type="match status" value="1"/>
</dbReference>
<feature type="region of interest" description="Disordered" evidence="5">
    <location>
        <begin position="525"/>
        <end position="550"/>
    </location>
</feature>
<evidence type="ECO:0000256" key="4">
    <source>
        <dbReference type="RuleBase" id="RU000454"/>
    </source>
</evidence>
<name>A0A0C3EUW1_PILCF</name>
<sequence length="578" mass="61278">MGLMIVTVFCLPAGVLSSSVQVLKRQAERRTDGGMYIPLLRTPTTKKRRRDGQTGSIGLGDFQDVTYSVLMKIGGIETPVVVDTGSSDLWVVSDACTGNCSASAPLYPQATFQSTGLDVQLLYGDSSTGTYAYGPIGKDTIGLAGLTLPDQYFAAINSTNTSVLETGSAGIFGLGFPVYSVIWQQVFQKSEGSTGSKRFLHGQSIAPRYSLWQSIRNFSVRWPTEKNFLRTTFPSLSSLLAPPKSSHSPRQSVSVIPELLASYSSLGPFLSRLVAQDSLAAPMFTVTLQRDSVDVGGNIGMLAIGELPEGVNNASLTWAQVRGYPPSAGGLTPPADSPDEVYPLTWEIPLDDVYFDGNKLPRSTLSPSDISLTALVDTGSSLIRGPSDIIQSITNSLGSGGSFPCADPHSLAFQIGGTMFPIDPRDFVTQAFQDSVDQCTANLVSTDPPQWGGGGFLYSWSLGDPFLKSVLTAFHYGNLSYPSHDPPRIGFLSTVPTTAASDLQSAVAAASADGGNFPLTSNPAPSGTFSAARTNSNGVPKASTTTRKSNGSLRTGHLLDRWVVVALSIGVVLSRELW</sequence>
<dbReference type="InParanoid" id="A0A0C3EUW1"/>
<comment type="similarity">
    <text evidence="1 4">Belongs to the peptidase A1 family.</text>
</comment>
<dbReference type="Gene3D" id="2.40.70.10">
    <property type="entry name" value="Acid Proteases"/>
    <property type="match status" value="2"/>
</dbReference>
<dbReference type="OrthoDB" id="3089at2759"/>
<evidence type="ECO:0000256" key="1">
    <source>
        <dbReference type="ARBA" id="ARBA00007447"/>
    </source>
</evidence>
<keyword evidence="4" id="KW-0645">Protease</keyword>
<dbReference type="PRINTS" id="PR00792">
    <property type="entry name" value="PEPSIN"/>
</dbReference>
<dbReference type="InterPro" id="IPR021109">
    <property type="entry name" value="Peptidase_aspartic_dom_sf"/>
</dbReference>
<dbReference type="PANTHER" id="PTHR47966">
    <property type="entry name" value="BETA-SITE APP-CLEAVING ENZYME, ISOFORM A-RELATED"/>
    <property type="match status" value="1"/>
</dbReference>
<accession>A0A0C3EUW1</accession>
<dbReference type="InterPro" id="IPR033121">
    <property type="entry name" value="PEPTIDASE_A1"/>
</dbReference>
<keyword evidence="2 4" id="KW-0064">Aspartyl protease</keyword>
<organism evidence="8 9">
    <name type="scientific">Piloderma croceum (strain F 1598)</name>
    <dbReference type="NCBI Taxonomy" id="765440"/>
    <lineage>
        <taxon>Eukaryota</taxon>
        <taxon>Fungi</taxon>
        <taxon>Dikarya</taxon>
        <taxon>Basidiomycota</taxon>
        <taxon>Agaricomycotina</taxon>
        <taxon>Agaricomycetes</taxon>
        <taxon>Agaricomycetidae</taxon>
        <taxon>Atheliales</taxon>
        <taxon>Atheliaceae</taxon>
        <taxon>Piloderma</taxon>
    </lineage>
</organism>
<feature type="chain" id="PRO_5002174354" description="Peptidase A1 domain-containing protein" evidence="6">
    <location>
        <begin position="18"/>
        <end position="578"/>
    </location>
</feature>
<dbReference type="STRING" id="765440.A0A0C3EUW1"/>
<dbReference type="HOGENOM" id="CLU_021426_0_0_1"/>
<dbReference type="InterPro" id="IPR034164">
    <property type="entry name" value="Pepsin-like_dom"/>
</dbReference>
<feature type="disulfide bond" evidence="3">
    <location>
        <begin position="96"/>
        <end position="100"/>
    </location>
</feature>
<feature type="domain" description="Peptidase A1" evidence="7">
    <location>
        <begin position="67"/>
        <end position="492"/>
    </location>
</feature>
<proteinExistence type="inferred from homology"/>
<dbReference type="GO" id="GO:0004190">
    <property type="term" value="F:aspartic-type endopeptidase activity"/>
    <property type="evidence" value="ECO:0007669"/>
    <property type="project" value="UniProtKB-KW"/>
</dbReference>
<dbReference type="SUPFAM" id="SSF50630">
    <property type="entry name" value="Acid proteases"/>
    <property type="match status" value="1"/>
</dbReference>
<dbReference type="PANTHER" id="PTHR47966:SF51">
    <property type="entry name" value="BETA-SITE APP-CLEAVING ENZYME, ISOFORM A-RELATED"/>
    <property type="match status" value="1"/>
</dbReference>
<evidence type="ECO:0000256" key="2">
    <source>
        <dbReference type="ARBA" id="ARBA00022750"/>
    </source>
</evidence>
<keyword evidence="3" id="KW-1015">Disulfide bond</keyword>
<dbReference type="EMBL" id="KN833203">
    <property type="protein sequence ID" value="KIM71829.1"/>
    <property type="molecule type" value="Genomic_DNA"/>
</dbReference>
<dbReference type="Proteomes" id="UP000054166">
    <property type="component" value="Unassembled WGS sequence"/>
</dbReference>
<reference evidence="8 9" key="1">
    <citation type="submission" date="2014-04" db="EMBL/GenBank/DDBJ databases">
        <authorList>
            <consortium name="DOE Joint Genome Institute"/>
            <person name="Kuo A."/>
            <person name="Tarkka M."/>
            <person name="Buscot F."/>
            <person name="Kohler A."/>
            <person name="Nagy L.G."/>
            <person name="Floudas D."/>
            <person name="Copeland A."/>
            <person name="Barry K.W."/>
            <person name="Cichocki N."/>
            <person name="Veneault-Fourrey C."/>
            <person name="LaButti K."/>
            <person name="Lindquist E.A."/>
            <person name="Lipzen A."/>
            <person name="Lundell T."/>
            <person name="Morin E."/>
            <person name="Murat C."/>
            <person name="Sun H."/>
            <person name="Tunlid A."/>
            <person name="Henrissat B."/>
            <person name="Grigoriev I.V."/>
            <person name="Hibbett D.S."/>
            <person name="Martin F."/>
            <person name="Nordberg H.P."/>
            <person name="Cantor M.N."/>
            <person name="Hua S.X."/>
        </authorList>
    </citation>
    <scope>NUCLEOTIDE SEQUENCE [LARGE SCALE GENOMIC DNA]</scope>
    <source>
        <strain evidence="8 9">F 1598</strain>
    </source>
</reference>
<dbReference type="PROSITE" id="PS00141">
    <property type="entry name" value="ASP_PROTEASE"/>
    <property type="match status" value="1"/>
</dbReference>
<gene>
    <name evidence="8" type="ORF">PILCRDRAFT_830107</name>
</gene>
<dbReference type="AlphaFoldDB" id="A0A0C3EUW1"/>
<reference evidence="9" key="2">
    <citation type="submission" date="2015-01" db="EMBL/GenBank/DDBJ databases">
        <title>Evolutionary Origins and Diversification of the Mycorrhizal Mutualists.</title>
        <authorList>
            <consortium name="DOE Joint Genome Institute"/>
            <consortium name="Mycorrhizal Genomics Consortium"/>
            <person name="Kohler A."/>
            <person name="Kuo A."/>
            <person name="Nagy L.G."/>
            <person name="Floudas D."/>
            <person name="Copeland A."/>
            <person name="Barry K.W."/>
            <person name="Cichocki N."/>
            <person name="Veneault-Fourrey C."/>
            <person name="LaButti K."/>
            <person name="Lindquist E.A."/>
            <person name="Lipzen A."/>
            <person name="Lundell T."/>
            <person name="Morin E."/>
            <person name="Murat C."/>
            <person name="Riley R."/>
            <person name="Ohm R."/>
            <person name="Sun H."/>
            <person name="Tunlid A."/>
            <person name="Henrissat B."/>
            <person name="Grigoriev I.V."/>
            <person name="Hibbett D.S."/>
            <person name="Martin F."/>
        </authorList>
    </citation>
    <scope>NUCLEOTIDE SEQUENCE [LARGE SCALE GENOMIC DNA]</scope>
    <source>
        <strain evidence="9">F 1598</strain>
    </source>
</reference>
<dbReference type="PROSITE" id="PS51767">
    <property type="entry name" value="PEPTIDASE_A1"/>
    <property type="match status" value="1"/>
</dbReference>
<feature type="signal peptide" evidence="6">
    <location>
        <begin position="1"/>
        <end position="17"/>
    </location>
</feature>
<evidence type="ECO:0000256" key="3">
    <source>
        <dbReference type="PIRSR" id="PIRSR601461-2"/>
    </source>
</evidence>
<keyword evidence="9" id="KW-1185">Reference proteome</keyword>
<dbReference type="InterPro" id="IPR001461">
    <property type="entry name" value="Aspartic_peptidase_A1"/>
</dbReference>
<evidence type="ECO:0000256" key="6">
    <source>
        <dbReference type="SAM" id="SignalP"/>
    </source>
</evidence>
<evidence type="ECO:0000313" key="8">
    <source>
        <dbReference type="EMBL" id="KIM71829.1"/>
    </source>
</evidence>
<evidence type="ECO:0000256" key="5">
    <source>
        <dbReference type="SAM" id="MobiDB-lite"/>
    </source>
</evidence>
<keyword evidence="6" id="KW-0732">Signal</keyword>
<dbReference type="Pfam" id="PF00026">
    <property type="entry name" value="Asp"/>
    <property type="match status" value="2"/>
</dbReference>
<evidence type="ECO:0000313" key="9">
    <source>
        <dbReference type="Proteomes" id="UP000054166"/>
    </source>
</evidence>